<evidence type="ECO:0000256" key="1">
    <source>
        <dbReference type="SAM" id="Phobius"/>
    </source>
</evidence>
<proteinExistence type="predicted"/>
<keyword evidence="5" id="KW-1185">Reference proteome</keyword>
<feature type="transmembrane region" description="Helical" evidence="1">
    <location>
        <begin position="76"/>
        <end position="103"/>
    </location>
</feature>
<name>A0AAD1WKX6_PELCU</name>
<keyword evidence="2" id="KW-0732">Signal</keyword>
<evidence type="ECO:0000256" key="2">
    <source>
        <dbReference type="SAM" id="SignalP"/>
    </source>
</evidence>
<protein>
    <recommendedName>
        <fullName evidence="3">Shisa N-terminal domain-containing protein</fullName>
    </recommendedName>
</protein>
<feature type="domain" description="Shisa N-terminal" evidence="3">
    <location>
        <begin position="24"/>
        <end position="68"/>
    </location>
</feature>
<evidence type="ECO:0000313" key="5">
    <source>
        <dbReference type="Proteomes" id="UP001295444"/>
    </source>
</evidence>
<organism evidence="4 5">
    <name type="scientific">Pelobates cultripes</name>
    <name type="common">Western spadefoot toad</name>
    <dbReference type="NCBI Taxonomy" id="61616"/>
    <lineage>
        <taxon>Eukaryota</taxon>
        <taxon>Metazoa</taxon>
        <taxon>Chordata</taxon>
        <taxon>Craniata</taxon>
        <taxon>Vertebrata</taxon>
        <taxon>Euteleostomi</taxon>
        <taxon>Amphibia</taxon>
        <taxon>Batrachia</taxon>
        <taxon>Anura</taxon>
        <taxon>Pelobatoidea</taxon>
        <taxon>Pelobatidae</taxon>
        <taxon>Pelobates</taxon>
    </lineage>
</organism>
<dbReference type="Proteomes" id="UP001295444">
    <property type="component" value="Chromosome 08"/>
</dbReference>
<evidence type="ECO:0000259" key="3">
    <source>
        <dbReference type="Pfam" id="PF13908"/>
    </source>
</evidence>
<accession>A0AAD1WKX6</accession>
<reference evidence="4" key="1">
    <citation type="submission" date="2022-03" db="EMBL/GenBank/DDBJ databases">
        <authorList>
            <person name="Alioto T."/>
            <person name="Alioto T."/>
            <person name="Gomez Garrido J."/>
        </authorList>
    </citation>
    <scope>NUCLEOTIDE SEQUENCE</scope>
</reference>
<keyword evidence="1" id="KW-0812">Transmembrane</keyword>
<dbReference type="Pfam" id="PF13908">
    <property type="entry name" value="Shisa_N"/>
    <property type="match status" value="1"/>
</dbReference>
<dbReference type="EMBL" id="OW240919">
    <property type="protein sequence ID" value="CAH2312389.1"/>
    <property type="molecule type" value="Genomic_DNA"/>
</dbReference>
<sequence>MALSSLSMLAGVLCLISLTGVLADDCAPYVGSDLRIHGKQECILSFCAGSCWERYCGLLPGTMLDQSQFSCLLNNLYVVIGVGLLIGLSLVASLITCICKCCLCCHLSSRPSRSHVTSSVAVTNVTPQPIVMPMAYAAGYQPVPSHPMHARPADKACMPPPYPDFVSCRCRQHGLC</sequence>
<keyword evidence="1" id="KW-0472">Membrane</keyword>
<keyword evidence="1" id="KW-1133">Transmembrane helix</keyword>
<feature type="chain" id="PRO_5042195564" description="Shisa N-terminal domain-containing protein" evidence="2">
    <location>
        <begin position="24"/>
        <end position="176"/>
    </location>
</feature>
<gene>
    <name evidence="4" type="ORF">PECUL_23A006028</name>
</gene>
<dbReference type="InterPro" id="IPR053891">
    <property type="entry name" value="Shisa_N"/>
</dbReference>
<feature type="signal peptide" evidence="2">
    <location>
        <begin position="1"/>
        <end position="23"/>
    </location>
</feature>
<evidence type="ECO:0000313" key="4">
    <source>
        <dbReference type="EMBL" id="CAH2312389.1"/>
    </source>
</evidence>
<dbReference type="AlphaFoldDB" id="A0AAD1WKX6"/>